<protein>
    <recommendedName>
        <fullName evidence="5">DUF2249 domain-containing protein</fullName>
    </recommendedName>
</protein>
<reference evidence="3 4" key="1">
    <citation type="submission" date="2014-11" db="EMBL/GenBank/DDBJ databases">
        <title>Genome sequence of Flavihumibacter solisilvae 3-3.</title>
        <authorList>
            <person name="Zhou G."/>
            <person name="Li M."/>
            <person name="Wang G."/>
        </authorList>
    </citation>
    <scope>NUCLEOTIDE SEQUENCE [LARGE SCALE GENOMIC DNA]</scope>
    <source>
        <strain evidence="3 4">3-3</strain>
    </source>
</reference>
<dbReference type="OrthoDB" id="128918at2"/>
<dbReference type="STRING" id="1349421.OI18_07335"/>
<dbReference type="Pfam" id="PF10006">
    <property type="entry name" value="DUF2249"/>
    <property type="match status" value="2"/>
</dbReference>
<evidence type="ECO:0000313" key="3">
    <source>
        <dbReference type="EMBL" id="KIC95129.1"/>
    </source>
</evidence>
<accession>A0A0C1IXF4</accession>
<dbReference type="Proteomes" id="UP000031408">
    <property type="component" value="Unassembled WGS sequence"/>
</dbReference>
<dbReference type="SUPFAM" id="SSF64307">
    <property type="entry name" value="SirA-like"/>
    <property type="match status" value="1"/>
</dbReference>
<dbReference type="EMBL" id="JSVC01000008">
    <property type="protein sequence ID" value="KIC95129.1"/>
    <property type="molecule type" value="Genomic_DNA"/>
</dbReference>
<dbReference type="InterPro" id="IPR018720">
    <property type="entry name" value="DUF2249"/>
</dbReference>
<organism evidence="3 4">
    <name type="scientific">Flavihumibacter solisilvae</name>
    <dbReference type="NCBI Taxonomy" id="1349421"/>
    <lineage>
        <taxon>Bacteria</taxon>
        <taxon>Pseudomonadati</taxon>
        <taxon>Bacteroidota</taxon>
        <taxon>Chitinophagia</taxon>
        <taxon>Chitinophagales</taxon>
        <taxon>Chitinophagaceae</taxon>
        <taxon>Flavihumibacter</taxon>
    </lineage>
</organism>
<dbReference type="InterPro" id="IPR015077">
    <property type="entry name" value="DUF1858"/>
</dbReference>
<dbReference type="AlphaFoldDB" id="A0A0C1IXF4"/>
<feature type="domain" description="DUF1858" evidence="1">
    <location>
        <begin position="3"/>
        <end position="62"/>
    </location>
</feature>
<evidence type="ECO:0000259" key="2">
    <source>
        <dbReference type="Pfam" id="PF10006"/>
    </source>
</evidence>
<dbReference type="Gene3D" id="1.10.3910.10">
    <property type="entry name" value="SP0561-like"/>
    <property type="match status" value="1"/>
</dbReference>
<dbReference type="Pfam" id="PF08984">
    <property type="entry name" value="DUF1858"/>
    <property type="match status" value="1"/>
</dbReference>
<sequence length="267" mass="30464">MRINGHTKIAALLKAHPGALDAIVSVSPKFEKLRNPVLRKLMAGRTNITMACKVAGCSITEFYEKLSLLGFDIEAGASSDLRGNEEIPAFVRTISKENIIEIDVRKILEKGEDPLSLISRHTLNLRPGQLLKIVNSFYPEPLVSLLDKQGFGSFFTEINEDLVETFFYVRCKEERNTLNQPRESNLKWDEVLQIYSGRTKTIDVRNLEMPLPMITILEALDELPADQALFVYHKRLPVYLLPELASRNFRYSVNEVREGELNLLIYR</sequence>
<proteinExistence type="predicted"/>
<name>A0A0C1IXF4_9BACT</name>
<dbReference type="SUPFAM" id="SSF140683">
    <property type="entry name" value="SP0561-like"/>
    <property type="match status" value="1"/>
</dbReference>
<gene>
    <name evidence="3" type="ORF">OI18_07335</name>
</gene>
<feature type="domain" description="DUF2249" evidence="2">
    <location>
        <begin position="101"/>
        <end position="154"/>
    </location>
</feature>
<dbReference type="RefSeq" id="WP_039138563.1">
    <property type="nucleotide sequence ID" value="NZ_JSVC01000008.1"/>
</dbReference>
<evidence type="ECO:0000259" key="1">
    <source>
        <dbReference type="Pfam" id="PF08984"/>
    </source>
</evidence>
<feature type="domain" description="DUF2249" evidence="2">
    <location>
        <begin position="201"/>
        <end position="265"/>
    </location>
</feature>
<comment type="caution">
    <text evidence="3">The sequence shown here is derived from an EMBL/GenBank/DDBJ whole genome shotgun (WGS) entry which is preliminary data.</text>
</comment>
<evidence type="ECO:0008006" key="5">
    <source>
        <dbReference type="Google" id="ProtNLM"/>
    </source>
</evidence>
<dbReference type="InterPro" id="IPR036868">
    <property type="entry name" value="TusA-like_sf"/>
</dbReference>
<evidence type="ECO:0000313" key="4">
    <source>
        <dbReference type="Proteomes" id="UP000031408"/>
    </source>
</evidence>
<keyword evidence="4" id="KW-1185">Reference proteome</keyword>
<dbReference type="InterPro" id="IPR038062">
    <property type="entry name" value="ScdA-like_N_sf"/>
</dbReference>